<dbReference type="Gene3D" id="3.40.50.150">
    <property type="entry name" value="Vaccinia Virus protein VP39"/>
    <property type="match status" value="1"/>
</dbReference>
<gene>
    <name evidence="1" type="ORF">FPZ43_02690</name>
</gene>
<comment type="caution">
    <text evidence="1">The sequence shown here is derived from an EMBL/GenBank/DDBJ whole genome shotgun (WGS) entry which is preliminary data.</text>
</comment>
<evidence type="ECO:0000313" key="2">
    <source>
        <dbReference type="Proteomes" id="UP000320042"/>
    </source>
</evidence>
<protein>
    <submittedName>
        <fullName evidence="1">Class I SAM-dependent methyltransferase</fullName>
    </submittedName>
</protein>
<proteinExistence type="predicted"/>
<dbReference type="CDD" id="cd02440">
    <property type="entry name" value="AdoMet_MTases"/>
    <property type="match status" value="1"/>
</dbReference>
<dbReference type="Pfam" id="PF13489">
    <property type="entry name" value="Methyltransf_23"/>
    <property type="match status" value="1"/>
</dbReference>
<keyword evidence="2" id="KW-1185">Reference proteome</keyword>
<organism evidence="1 2">
    <name type="scientific">Mucilaginibacter pallidiroseus</name>
    <dbReference type="NCBI Taxonomy" id="2599295"/>
    <lineage>
        <taxon>Bacteria</taxon>
        <taxon>Pseudomonadati</taxon>
        <taxon>Bacteroidota</taxon>
        <taxon>Sphingobacteriia</taxon>
        <taxon>Sphingobacteriales</taxon>
        <taxon>Sphingobacteriaceae</taxon>
        <taxon>Mucilaginibacter</taxon>
    </lineage>
</organism>
<sequence>MQDIFGQALADQFNGIKSNKLWINNKYGKKEEMPLNVYFRSAHDMPDLESLALNLCKGRVLDIGAGAGSHALLLQQQGFDISAMDISHLAVDIMKRRGVKHAFEGDIFNYSDDKYDTLILMMNGIGLCGTLGQFKVFLNHARFLLNAGGQLIFDSSDIAYLYNGKPPVGAGYYGELDYQYVYKGKKSDWFKWLYIDLNTLTKIALEENWTVDLKFDDGYDQYLVILTPIV</sequence>
<dbReference type="GO" id="GO:0008168">
    <property type="term" value="F:methyltransferase activity"/>
    <property type="evidence" value="ECO:0007669"/>
    <property type="project" value="UniProtKB-KW"/>
</dbReference>
<dbReference type="Proteomes" id="UP000320042">
    <property type="component" value="Unassembled WGS sequence"/>
</dbReference>
<dbReference type="RefSeq" id="WP_146380300.1">
    <property type="nucleotide sequence ID" value="NZ_VOEJ01000001.1"/>
</dbReference>
<keyword evidence="1" id="KW-0808">Transferase</keyword>
<evidence type="ECO:0000313" key="1">
    <source>
        <dbReference type="EMBL" id="TWR31402.1"/>
    </source>
</evidence>
<reference evidence="1 2" key="1">
    <citation type="submission" date="2019-07" db="EMBL/GenBank/DDBJ databases">
        <authorList>
            <person name="Kim J."/>
        </authorList>
    </citation>
    <scope>NUCLEOTIDE SEQUENCE [LARGE SCALE GENOMIC DNA]</scope>
    <source>
        <strain evidence="2">dk17</strain>
    </source>
</reference>
<dbReference type="OrthoDB" id="1143568at2"/>
<keyword evidence="1" id="KW-0489">Methyltransferase</keyword>
<dbReference type="SUPFAM" id="SSF53335">
    <property type="entry name" value="S-adenosyl-L-methionine-dependent methyltransferases"/>
    <property type="match status" value="1"/>
</dbReference>
<dbReference type="InterPro" id="IPR029063">
    <property type="entry name" value="SAM-dependent_MTases_sf"/>
</dbReference>
<dbReference type="AlphaFoldDB" id="A0A563UJ52"/>
<name>A0A563UJ52_9SPHI</name>
<accession>A0A563UJ52</accession>
<dbReference type="EMBL" id="VOEJ01000001">
    <property type="protein sequence ID" value="TWR31402.1"/>
    <property type="molecule type" value="Genomic_DNA"/>
</dbReference>
<dbReference type="GO" id="GO:0032259">
    <property type="term" value="P:methylation"/>
    <property type="evidence" value="ECO:0007669"/>
    <property type="project" value="UniProtKB-KW"/>
</dbReference>